<proteinExistence type="predicted"/>
<name>A0A2U2IZZ7_9SPHN</name>
<dbReference type="OrthoDB" id="462203at2"/>
<dbReference type="PROSITE" id="PS51257">
    <property type="entry name" value="PROKAR_LIPOPROTEIN"/>
    <property type="match status" value="1"/>
</dbReference>
<dbReference type="RefSeq" id="WP_109269801.1">
    <property type="nucleotide sequence ID" value="NZ_QFFF01000001.1"/>
</dbReference>
<keyword evidence="2" id="KW-1185">Reference proteome</keyword>
<gene>
    <name evidence="1" type="ORF">DF286_01315</name>
</gene>
<dbReference type="Proteomes" id="UP000245916">
    <property type="component" value="Unassembled WGS sequence"/>
</dbReference>
<evidence type="ECO:0008006" key="3">
    <source>
        <dbReference type="Google" id="ProtNLM"/>
    </source>
</evidence>
<organism evidence="1 2">
    <name type="scientific">Allosphingosinicella humi</name>
    <dbReference type="NCBI Taxonomy" id="2068657"/>
    <lineage>
        <taxon>Bacteria</taxon>
        <taxon>Pseudomonadati</taxon>
        <taxon>Pseudomonadota</taxon>
        <taxon>Alphaproteobacteria</taxon>
        <taxon>Sphingomonadales</taxon>
        <taxon>Sphingomonadaceae</taxon>
        <taxon>Allosphingosinicella</taxon>
    </lineage>
</organism>
<evidence type="ECO:0000313" key="2">
    <source>
        <dbReference type="Proteomes" id="UP000245916"/>
    </source>
</evidence>
<comment type="caution">
    <text evidence="1">The sequence shown here is derived from an EMBL/GenBank/DDBJ whole genome shotgun (WGS) entry which is preliminary data.</text>
</comment>
<sequence>MRPVLSVVLGASLLLVGCGTRSTDFSDLPGDAAERAKLCFGAAQTFRKAGADAGVDAAELARRQSIESEMREATLIDDFVPAGAWEAFDVEANRQLNTGNWLLDLNRCKIGYGIGEPEPLPSLPEDEGDRLFVCAMASAIKARGSDVSRPIILQHDPQGFHFAHMLVGREGVDRLASRMTDVHRAGGRILLQGAVDSFVDRCVEEHPTAALDHPVQLPEEEPLRAGICSYVSGALIGGGADNPLRGEYLPRVERLAVPLGRAGEGISPAELRLLEQEIEKKVGALGPSTSIFAACEKAYLGDASIT</sequence>
<accession>A0A2U2IZZ7</accession>
<dbReference type="AlphaFoldDB" id="A0A2U2IZZ7"/>
<evidence type="ECO:0000313" key="1">
    <source>
        <dbReference type="EMBL" id="PWG01662.1"/>
    </source>
</evidence>
<reference evidence="1 2" key="1">
    <citation type="submission" date="2018-05" db="EMBL/GenBank/DDBJ databases">
        <title>Genome of Sphingosinicella humi QZX222.</title>
        <authorList>
            <person name="Qiao Z."/>
            <person name="Wang G."/>
        </authorList>
    </citation>
    <scope>NUCLEOTIDE SEQUENCE [LARGE SCALE GENOMIC DNA]</scope>
    <source>
        <strain evidence="1 2">QZX222</strain>
    </source>
</reference>
<dbReference type="EMBL" id="QFFF01000001">
    <property type="protein sequence ID" value="PWG01662.1"/>
    <property type="molecule type" value="Genomic_DNA"/>
</dbReference>
<protein>
    <recommendedName>
        <fullName evidence="3">Lipoprotein</fullName>
    </recommendedName>
</protein>